<dbReference type="SUPFAM" id="SSF52540">
    <property type="entry name" value="P-loop containing nucleoside triphosphate hydrolases"/>
    <property type="match status" value="1"/>
</dbReference>
<dbReference type="EMBL" id="JBHTLU010000049">
    <property type="protein sequence ID" value="MFD1224770.1"/>
    <property type="molecule type" value="Genomic_DNA"/>
</dbReference>
<dbReference type="InterPro" id="IPR050388">
    <property type="entry name" value="ABC_Ni/Peptide_Import"/>
</dbReference>
<keyword evidence="4" id="KW-1003">Cell membrane</keyword>
<feature type="domain" description="ABC transporter" evidence="8">
    <location>
        <begin position="8"/>
        <end position="255"/>
    </location>
</feature>
<reference evidence="10" key="1">
    <citation type="journal article" date="2019" name="Int. J. Syst. Evol. Microbiol.">
        <title>The Global Catalogue of Microorganisms (GCM) 10K type strain sequencing project: providing services to taxonomists for standard genome sequencing and annotation.</title>
        <authorList>
            <consortium name="The Broad Institute Genomics Platform"/>
            <consortium name="The Broad Institute Genome Sequencing Center for Infectious Disease"/>
            <person name="Wu L."/>
            <person name="Ma J."/>
        </authorList>
    </citation>
    <scope>NUCLEOTIDE SEQUENCE [LARGE SCALE GENOMIC DNA]</scope>
    <source>
        <strain evidence="10">CCUG 53270</strain>
    </source>
</reference>
<dbReference type="PANTHER" id="PTHR43297">
    <property type="entry name" value="OLIGOPEPTIDE TRANSPORT ATP-BINDING PROTEIN APPD"/>
    <property type="match status" value="1"/>
</dbReference>
<dbReference type="PROSITE" id="PS00211">
    <property type="entry name" value="ABC_TRANSPORTER_1"/>
    <property type="match status" value="1"/>
</dbReference>
<dbReference type="RefSeq" id="WP_345595231.1">
    <property type="nucleotide sequence ID" value="NZ_BAABJG010000056.1"/>
</dbReference>
<keyword evidence="7" id="KW-0472">Membrane</keyword>
<dbReference type="Pfam" id="PF08352">
    <property type="entry name" value="oligo_HPY"/>
    <property type="match status" value="1"/>
</dbReference>
<dbReference type="Pfam" id="PF00005">
    <property type="entry name" value="ABC_tran"/>
    <property type="match status" value="1"/>
</dbReference>
<keyword evidence="5" id="KW-0547">Nucleotide-binding</keyword>
<dbReference type="PANTHER" id="PTHR43297:SF2">
    <property type="entry name" value="DIPEPTIDE TRANSPORT ATP-BINDING PROTEIN DPPD"/>
    <property type="match status" value="1"/>
</dbReference>
<evidence type="ECO:0000256" key="7">
    <source>
        <dbReference type="ARBA" id="ARBA00023136"/>
    </source>
</evidence>
<accession>A0ABW3UYN5</accession>
<dbReference type="Gene3D" id="3.40.50.300">
    <property type="entry name" value="P-loop containing nucleotide triphosphate hydrolases"/>
    <property type="match status" value="1"/>
</dbReference>
<evidence type="ECO:0000313" key="10">
    <source>
        <dbReference type="Proteomes" id="UP001597180"/>
    </source>
</evidence>
<sequence>MEELLEVRQLRTAFRTEAGEVTSVDDVSFTLMQGETLGIVGESGCGKSVTSLSILKLLGRNGSIKSGSILFQGQDLVTMPDNELGSLRGKEIAMIFQDPMSSLNPVFTIGSQLTESIRIHLKLRSREAWQYAVGLLKAVGFPRAEEVMHQYPHTISGGMKQRVMIAMALACKPKLLIADEPTTALDVTIQAQILELMKRIRSESNTSIILISHDLGVVAEMADRIIVMYAGQVVEEAEVFELFERPMHPYTIGLMRSIPHLELEDEELQSIPGAVPSLLDMPEGCRYQARCTMAAEICKKAPPLIEAAEGHKVRCWLSGSEAVQ</sequence>
<gene>
    <name evidence="9" type="ORF">ACFQ4B_32140</name>
</gene>
<dbReference type="InterPro" id="IPR013563">
    <property type="entry name" value="Oligopep_ABC_C"/>
</dbReference>
<dbReference type="InterPro" id="IPR017871">
    <property type="entry name" value="ABC_transporter-like_CS"/>
</dbReference>
<keyword evidence="10" id="KW-1185">Reference proteome</keyword>
<dbReference type="Proteomes" id="UP001597180">
    <property type="component" value="Unassembled WGS sequence"/>
</dbReference>
<proteinExistence type="inferred from homology"/>
<keyword evidence="6 9" id="KW-0067">ATP-binding</keyword>
<evidence type="ECO:0000313" key="9">
    <source>
        <dbReference type="EMBL" id="MFD1224770.1"/>
    </source>
</evidence>
<protein>
    <submittedName>
        <fullName evidence="9">ABC transporter ATP-binding protein</fullName>
    </submittedName>
</protein>
<dbReference type="InterPro" id="IPR003439">
    <property type="entry name" value="ABC_transporter-like_ATP-bd"/>
</dbReference>
<evidence type="ECO:0000256" key="6">
    <source>
        <dbReference type="ARBA" id="ARBA00022840"/>
    </source>
</evidence>
<comment type="caution">
    <text evidence="9">The sequence shown here is derived from an EMBL/GenBank/DDBJ whole genome shotgun (WGS) entry which is preliminary data.</text>
</comment>
<keyword evidence="3" id="KW-0813">Transport</keyword>
<comment type="similarity">
    <text evidence="2">Belongs to the ABC transporter superfamily.</text>
</comment>
<name>A0ABW3UYN5_9BACL</name>
<evidence type="ECO:0000256" key="4">
    <source>
        <dbReference type="ARBA" id="ARBA00022475"/>
    </source>
</evidence>
<evidence type="ECO:0000256" key="5">
    <source>
        <dbReference type="ARBA" id="ARBA00022741"/>
    </source>
</evidence>
<dbReference type="InterPro" id="IPR003593">
    <property type="entry name" value="AAA+_ATPase"/>
</dbReference>
<evidence type="ECO:0000256" key="3">
    <source>
        <dbReference type="ARBA" id="ARBA00022448"/>
    </source>
</evidence>
<evidence type="ECO:0000256" key="1">
    <source>
        <dbReference type="ARBA" id="ARBA00004202"/>
    </source>
</evidence>
<dbReference type="CDD" id="cd03257">
    <property type="entry name" value="ABC_NikE_OppD_transporters"/>
    <property type="match status" value="1"/>
</dbReference>
<comment type="subcellular location">
    <subcellularLocation>
        <location evidence="1">Cell membrane</location>
        <topology evidence="1">Peripheral membrane protein</topology>
    </subcellularLocation>
</comment>
<evidence type="ECO:0000256" key="2">
    <source>
        <dbReference type="ARBA" id="ARBA00005417"/>
    </source>
</evidence>
<dbReference type="NCBIfam" id="TIGR01727">
    <property type="entry name" value="oligo_HPY"/>
    <property type="match status" value="1"/>
</dbReference>
<dbReference type="InterPro" id="IPR027417">
    <property type="entry name" value="P-loop_NTPase"/>
</dbReference>
<dbReference type="PROSITE" id="PS50893">
    <property type="entry name" value="ABC_TRANSPORTER_2"/>
    <property type="match status" value="1"/>
</dbReference>
<dbReference type="GO" id="GO:0005524">
    <property type="term" value="F:ATP binding"/>
    <property type="evidence" value="ECO:0007669"/>
    <property type="project" value="UniProtKB-KW"/>
</dbReference>
<evidence type="ECO:0000259" key="8">
    <source>
        <dbReference type="PROSITE" id="PS50893"/>
    </source>
</evidence>
<dbReference type="SMART" id="SM00382">
    <property type="entry name" value="AAA"/>
    <property type="match status" value="1"/>
</dbReference>
<organism evidence="9 10">
    <name type="scientific">Paenibacillus vulneris</name>
    <dbReference type="NCBI Taxonomy" id="1133364"/>
    <lineage>
        <taxon>Bacteria</taxon>
        <taxon>Bacillati</taxon>
        <taxon>Bacillota</taxon>
        <taxon>Bacilli</taxon>
        <taxon>Bacillales</taxon>
        <taxon>Paenibacillaceae</taxon>
        <taxon>Paenibacillus</taxon>
    </lineage>
</organism>